<name>A0A183J9K0_9BILA</name>
<evidence type="ECO:0000256" key="7">
    <source>
        <dbReference type="ARBA" id="ARBA00022840"/>
    </source>
</evidence>
<evidence type="ECO:0000256" key="5">
    <source>
        <dbReference type="ARBA" id="ARBA00022741"/>
    </source>
</evidence>
<dbReference type="InterPro" id="IPR008271">
    <property type="entry name" value="Ser/Thr_kinase_AS"/>
</dbReference>
<dbReference type="AlphaFoldDB" id="A0A183J9K0"/>
<keyword evidence="3" id="KW-0723">Serine/threonine-protein kinase</keyword>
<keyword evidence="4" id="KW-0808">Transferase</keyword>
<organism evidence="13">
    <name type="scientific">Soboliphyme baturini</name>
    <dbReference type="NCBI Taxonomy" id="241478"/>
    <lineage>
        <taxon>Eukaryota</taxon>
        <taxon>Metazoa</taxon>
        <taxon>Ecdysozoa</taxon>
        <taxon>Nematoda</taxon>
        <taxon>Enoplea</taxon>
        <taxon>Dorylaimia</taxon>
        <taxon>Dioctophymatida</taxon>
        <taxon>Dioctophymatoidea</taxon>
        <taxon>Soboliphymatidae</taxon>
        <taxon>Soboliphyme</taxon>
    </lineage>
</organism>
<evidence type="ECO:0000256" key="9">
    <source>
        <dbReference type="ARBA" id="ARBA00048679"/>
    </source>
</evidence>
<keyword evidence="12" id="KW-1185">Reference proteome</keyword>
<accession>A0A183J9K0</accession>
<evidence type="ECO:0000256" key="4">
    <source>
        <dbReference type="ARBA" id="ARBA00022679"/>
    </source>
</evidence>
<sequence>MRNLDHENVIRFIKARRCDRYYWIYLEYAAGGSLIDRVVATRGLGMAPKDAQFYFRQLIDAVKYIHRKGVAHLDVKPENLLISSTSTRYLH</sequence>
<dbReference type="InterPro" id="IPR000719">
    <property type="entry name" value="Prot_kinase_dom"/>
</dbReference>
<dbReference type="SUPFAM" id="SSF56112">
    <property type="entry name" value="Protein kinase-like (PK-like)"/>
    <property type="match status" value="1"/>
</dbReference>
<comment type="catalytic activity">
    <reaction evidence="9">
        <text>L-seryl-[protein] + ATP = O-phospho-L-seryl-[protein] + ADP + H(+)</text>
        <dbReference type="Rhea" id="RHEA:17989"/>
        <dbReference type="Rhea" id="RHEA-COMP:9863"/>
        <dbReference type="Rhea" id="RHEA-COMP:11604"/>
        <dbReference type="ChEBI" id="CHEBI:15378"/>
        <dbReference type="ChEBI" id="CHEBI:29999"/>
        <dbReference type="ChEBI" id="CHEBI:30616"/>
        <dbReference type="ChEBI" id="CHEBI:83421"/>
        <dbReference type="ChEBI" id="CHEBI:456216"/>
        <dbReference type="EC" id="2.7.11.1"/>
    </reaction>
</comment>
<evidence type="ECO:0000256" key="8">
    <source>
        <dbReference type="ARBA" id="ARBA00047899"/>
    </source>
</evidence>
<evidence type="ECO:0000256" key="2">
    <source>
        <dbReference type="ARBA" id="ARBA00012513"/>
    </source>
</evidence>
<evidence type="ECO:0000256" key="6">
    <source>
        <dbReference type="ARBA" id="ARBA00022777"/>
    </source>
</evidence>
<dbReference type="PROSITE" id="PS50011">
    <property type="entry name" value="PROTEIN_KINASE_DOM"/>
    <property type="match status" value="1"/>
</dbReference>
<dbReference type="PROSITE" id="PS00108">
    <property type="entry name" value="PROTEIN_KINASE_ST"/>
    <property type="match status" value="1"/>
</dbReference>
<dbReference type="EC" id="2.7.11.1" evidence="2"/>
<dbReference type="Gene3D" id="1.10.510.10">
    <property type="entry name" value="Transferase(Phosphotransferase) domain 1"/>
    <property type="match status" value="1"/>
</dbReference>
<protein>
    <recommendedName>
        <fullName evidence="2">non-specific serine/threonine protein kinase</fullName>
        <ecNumber evidence="2">2.7.11.1</ecNumber>
    </recommendedName>
</protein>
<dbReference type="WBParaSite" id="SBAD_0001295701-mRNA-1">
    <property type="protein sequence ID" value="SBAD_0001295701-mRNA-1"/>
    <property type="gene ID" value="SBAD_0001295701"/>
</dbReference>
<evidence type="ECO:0000256" key="3">
    <source>
        <dbReference type="ARBA" id="ARBA00022527"/>
    </source>
</evidence>
<gene>
    <name evidence="11" type="ORF">SBAD_LOCUS12548</name>
</gene>
<evidence type="ECO:0000313" key="11">
    <source>
        <dbReference type="EMBL" id="VDP49508.1"/>
    </source>
</evidence>
<evidence type="ECO:0000256" key="1">
    <source>
        <dbReference type="ARBA" id="ARBA00010791"/>
    </source>
</evidence>
<reference evidence="13" key="1">
    <citation type="submission" date="2016-06" db="UniProtKB">
        <authorList>
            <consortium name="WormBaseParasite"/>
        </authorList>
    </citation>
    <scope>IDENTIFICATION</scope>
</reference>
<evidence type="ECO:0000313" key="12">
    <source>
        <dbReference type="Proteomes" id="UP000270296"/>
    </source>
</evidence>
<comment type="similarity">
    <text evidence="1">Belongs to the protein kinase superfamily. CAMK Ser/Thr protein kinase family. NIM1 subfamily.</text>
</comment>
<keyword evidence="6" id="KW-0418">Kinase</keyword>
<dbReference type="GO" id="GO:0004674">
    <property type="term" value="F:protein serine/threonine kinase activity"/>
    <property type="evidence" value="ECO:0007669"/>
    <property type="project" value="UniProtKB-KW"/>
</dbReference>
<dbReference type="OrthoDB" id="539158at2759"/>
<dbReference type="PANTHER" id="PTHR24346:SF107">
    <property type="entry name" value="SERINE_THREONINE-PROTEIN KINASE CHK1"/>
    <property type="match status" value="1"/>
</dbReference>
<dbReference type="Proteomes" id="UP000270296">
    <property type="component" value="Unassembled WGS sequence"/>
</dbReference>
<evidence type="ECO:0000259" key="10">
    <source>
        <dbReference type="PROSITE" id="PS50011"/>
    </source>
</evidence>
<evidence type="ECO:0000313" key="13">
    <source>
        <dbReference type="WBParaSite" id="SBAD_0001295701-mRNA-1"/>
    </source>
</evidence>
<dbReference type="Pfam" id="PF00069">
    <property type="entry name" value="Pkinase"/>
    <property type="match status" value="1"/>
</dbReference>
<dbReference type="GO" id="GO:0005524">
    <property type="term" value="F:ATP binding"/>
    <property type="evidence" value="ECO:0007669"/>
    <property type="project" value="UniProtKB-KW"/>
</dbReference>
<comment type="catalytic activity">
    <reaction evidence="8">
        <text>L-threonyl-[protein] + ATP = O-phospho-L-threonyl-[protein] + ADP + H(+)</text>
        <dbReference type="Rhea" id="RHEA:46608"/>
        <dbReference type="Rhea" id="RHEA-COMP:11060"/>
        <dbReference type="Rhea" id="RHEA-COMP:11605"/>
        <dbReference type="ChEBI" id="CHEBI:15378"/>
        <dbReference type="ChEBI" id="CHEBI:30013"/>
        <dbReference type="ChEBI" id="CHEBI:30616"/>
        <dbReference type="ChEBI" id="CHEBI:61977"/>
        <dbReference type="ChEBI" id="CHEBI:456216"/>
        <dbReference type="EC" id="2.7.11.1"/>
    </reaction>
</comment>
<dbReference type="GO" id="GO:0035556">
    <property type="term" value="P:intracellular signal transduction"/>
    <property type="evidence" value="ECO:0007669"/>
    <property type="project" value="TreeGrafter"/>
</dbReference>
<dbReference type="PANTHER" id="PTHR24346">
    <property type="entry name" value="MAP/MICROTUBULE AFFINITY-REGULATING KINASE"/>
    <property type="match status" value="1"/>
</dbReference>
<dbReference type="InterPro" id="IPR011009">
    <property type="entry name" value="Kinase-like_dom_sf"/>
</dbReference>
<dbReference type="GO" id="GO:0005737">
    <property type="term" value="C:cytoplasm"/>
    <property type="evidence" value="ECO:0007669"/>
    <property type="project" value="TreeGrafter"/>
</dbReference>
<proteinExistence type="inferred from homology"/>
<keyword evidence="7" id="KW-0067">ATP-binding</keyword>
<reference evidence="11 12" key="2">
    <citation type="submission" date="2018-11" db="EMBL/GenBank/DDBJ databases">
        <authorList>
            <consortium name="Pathogen Informatics"/>
        </authorList>
    </citation>
    <scope>NUCLEOTIDE SEQUENCE [LARGE SCALE GENOMIC DNA]</scope>
</reference>
<keyword evidence="5" id="KW-0547">Nucleotide-binding</keyword>
<dbReference type="EMBL" id="UZAM01018096">
    <property type="protein sequence ID" value="VDP49508.1"/>
    <property type="molecule type" value="Genomic_DNA"/>
</dbReference>
<feature type="domain" description="Protein kinase" evidence="10">
    <location>
        <begin position="1"/>
        <end position="91"/>
    </location>
</feature>